<dbReference type="GO" id="GO:0016559">
    <property type="term" value="P:peroxisome fission"/>
    <property type="evidence" value="ECO:0007669"/>
    <property type="project" value="InterPro"/>
</dbReference>
<feature type="region of interest" description="Disordered" evidence="5">
    <location>
        <begin position="1"/>
        <end position="21"/>
    </location>
</feature>
<evidence type="ECO:0000256" key="4">
    <source>
        <dbReference type="ARBA" id="ARBA00046271"/>
    </source>
</evidence>
<keyword evidence="7" id="KW-1185">Reference proteome</keyword>
<evidence type="ECO:0000256" key="5">
    <source>
        <dbReference type="SAM" id="MobiDB-lite"/>
    </source>
</evidence>
<keyword evidence="3" id="KW-0576">Peroxisome</keyword>
<gene>
    <name evidence="6" type="ORF">FFLO_06001</name>
</gene>
<protein>
    <submittedName>
        <fullName evidence="6">Uncharacterized protein</fullName>
    </submittedName>
</protein>
<dbReference type="EMBL" id="JABELV010000172">
    <property type="protein sequence ID" value="KAG7528670.1"/>
    <property type="molecule type" value="Genomic_DNA"/>
</dbReference>
<keyword evidence="2" id="KW-0472">Membrane</keyword>
<accession>A0A8K0NNA7</accession>
<dbReference type="Proteomes" id="UP000812966">
    <property type="component" value="Unassembled WGS sequence"/>
</dbReference>
<evidence type="ECO:0000313" key="6">
    <source>
        <dbReference type="EMBL" id="KAG7528670.1"/>
    </source>
</evidence>
<comment type="caution">
    <text evidence="6">The sequence shown here is derived from an EMBL/GenBank/DDBJ whole genome shotgun (WGS) entry which is preliminary data.</text>
</comment>
<dbReference type="AlphaFoldDB" id="A0A8K0NNA7"/>
<name>A0A8K0NNA7_9TREE</name>
<keyword evidence="1" id="KW-0962">Peroxisome biogenesis</keyword>
<evidence type="ECO:0000313" key="7">
    <source>
        <dbReference type="Proteomes" id="UP000812966"/>
    </source>
</evidence>
<organism evidence="6 7">
    <name type="scientific">Filobasidium floriforme</name>
    <dbReference type="NCBI Taxonomy" id="5210"/>
    <lineage>
        <taxon>Eukaryota</taxon>
        <taxon>Fungi</taxon>
        <taxon>Dikarya</taxon>
        <taxon>Basidiomycota</taxon>
        <taxon>Agaricomycotina</taxon>
        <taxon>Tremellomycetes</taxon>
        <taxon>Filobasidiales</taxon>
        <taxon>Filobasidiaceae</taxon>
        <taxon>Filobasidium</taxon>
    </lineage>
</organism>
<evidence type="ECO:0000256" key="2">
    <source>
        <dbReference type="ARBA" id="ARBA00023136"/>
    </source>
</evidence>
<dbReference type="PANTHER" id="PTHR12652:SF19">
    <property type="entry name" value="PEROXISOMAL BIOGENESIS FACTOR 11"/>
    <property type="match status" value="1"/>
</dbReference>
<evidence type="ECO:0000256" key="1">
    <source>
        <dbReference type="ARBA" id="ARBA00022593"/>
    </source>
</evidence>
<dbReference type="GO" id="GO:0005778">
    <property type="term" value="C:peroxisomal membrane"/>
    <property type="evidence" value="ECO:0007669"/>
    <property type="project" value="UniProtKB-SubCell"/>
</dbReference>
<dbReference type="OrthoDB" id="411017at2759"/>
<proteinExistence type="predicted"/>
<dbReference type="Pfam" id="PF05648">
    <property type="entry name" value="PEX11"/>
    <property type="match status" value="1"/>
</dbReference>
<dbReference type="PANTHER" id="PTHR12652">
    <property type="entry name" value="PEROXISOMAL BIOGENESIS FACTOR 11"/>
    <property type="match status" value="1"/>
</dbReference>
<dbReference type="InterPro" id="IPR008733">
    <property type="entry name" value="PEX11"/>
</dbReference>
<evidence type="ECO:0000256" key="3">
    <source>
        <dbReference type="ARBA" id="ARBA00023140"/>
    </source>
</evidence>
<comment type="subcellular location">
    <subcellularLocation>
        <location evidence="4">Peroxisome membrane</location>
    </subcellularLocation>
</comment>
<reference evidence="6" key="1">
    <citation type="submission" date="2020-04" db="EMBL/GenBank/DDBJ databases">
        <title>Analysis of mating type loci in Filobasidium floriforme.</title>
        <authorList>
            <person name="Nowrousian M."/>
        </authorList>
    </citation>
    <scope>NUCLEOTIDE SEQUENCE</scope>
    <source>
        <strain evidence="6">CBS 6242</strain>
    </source>
</reference>
<sequence>MTDSIKAAQTHASHDEQVQSSKPRIAYPQLTVLSSIVETSAGRDKTLKVVQYGARNYLYLLKLVLGLHVMKRDHVQRLGQAVGSLSLARKCMILFSPLTPLILLLQSDSSTAPTTLIASFIALLNGIADDMFCLSRLGLLSKRRGLWADKWANRFWLMKSVNQFYKLEISRAKSGTDLIDFERRNRWMYRKLACDIIFASYTVFDITKQRELVQNVTGLMAGLISMTQLYTTHHAKLYSVVK</sequence>